<protein>
    <recommendedName>
        <fullName evidence="1">YdhG-like domain-containing protein</fullName>
    </recommendedName>
</protein>
<dbReference type="SUPFAM" id="SSF159888">
    <property type="entry name" value="YdhG-like"/>
    <property type="match status" value="1"/>
</dbReference>
<dbReference type="InterPro" id="IPR014922">
    <property type="entry name" value="YdhG-like"/>
</dbReference>
<reference evidence="3" key="1">
    <citation type="journal article" date="2017" name="Proc. Natl. Acad. Sci. U.S.A.">
        <title>Simulation of Deepwater Horizon oil plume reveals substrate specialization within a complex community of hydrocarbon-degraders.</title>
        <authorList>
            <person name="Hu P."/>
            <person name="Dubinsky E.A."/>
            <person name="Probst A.J."/>
            <person name="Wang J."/>
            <person name="Sieber C.M.K."/>
            <person name="Tom L.M."/>
            <person name="Gardinali P."/>
            <person name="Banfield J.F."/>
            <person name="Atlas R.M."/>
            <person name="Andersen G.L."/>
        </authorList>
    </citation>
    <scope>NUCLEOTIDE SEQUENCE [LARGE SCALE GENOMIC DNA]</scope>
</reference>
<dbReference type="AlphaFoldDB" id="A0A1Z8AQR5"/>
<name>A0A1Z8AQR5_9FLAO</name>
<proteinExistence type="predicted"/>
<feature type="domain" description="YdhG-like" evidence="1">
    <location>
        <begin position="19"/>
        <end position="98"/>
    </location>
</feature>
<sequence>MKNNKITNAQEYIDKFPQWKEQLSTAREILNSFPLVETIKWGAPCYTYQGKNLIGLAGFKNHCAIWFHKGSLLQDNHGAFENAQPDKTKFLRQLRFRE</sequence>
<organism evidence="2 3">
    <name type="scientific">Nonlabens dokdonensis</name>
    <dbReference type="NCBI Taxonomy" id="328515"/>
    <lineage>
        <taxon>Bacteria</taxon>
        <taxon>Pseudomonadati</taxon>
        <taxon>Bacteroidota</taxon>
        <taxon>Flavobacteriia</taxon>
        <taxon>Flavobacteriales</taxon>
        <taxon>Flavobacteriaceae</taxon>
        <taxon>Nonlabens</taxon>
    </lineage>
</organism>
<dbReference type="Proteomes" id="UP000196102">
    <property type="component" value="Unassembled WGS sequence"/>
</dbReference>
<gene>
    <name evidence="2" type="ORF">A9Q93_10105</name>
</gene>
<dbReference type="EMBL" id="MAAX01000156">
    <property type="protein sequence ID" value="OUS12671.1"/>
    <property type="molecule type" value="Genomic_DNA"/>
</dbReference>
<accession>A0A1Z8AQR5</accession>
<evidence type="ECO:0000313" key="3">
    <source>
        <dbReference type="Proteomes" id="UP000196102"/>
    </source>
</evidence>
<feature type="non-terminal residue" evidence="2">
    <location>
        <position position="98"/>
    </location>
</feature>
<dbReference type="RefSeq" id="WP_303687310.1">
    <property type="nucleotide sequence ID" value="NZ_MAAX01000156.1"/>
</dbReference>
<evidence type="ECO:0000259" key="1">
    <source>
        <dbReference type="Pfam" id="PF08818"/>
    </source>
</evidence>
<evidence type="ECO:0000313" key="2">
    <source>
        <dbReference type="EMBL" id="OUS12671.1"/>
    </source>
</evidence>
<dbReference type="Pfam" id="PF08818">
    <property type="entry name" value="DUF1801"/>
    <property type="match status" value="1"/>
</dbReference>
<comment type="caution">
    <text evidence="2">The sequence shown here is derived from an EMBL/GenBank/DDBJ whole genome shotgun (WGS) entry which is preliminary data.</text>
</comment>
<dbReference type="Gene3D" id="3.90.1150.200">
    <property type="match status" value="1"/>
</dbReference>